<evidence type="ECO:0000256" key="1">
    <source>
        <dbReference type="ARBA" id="ARBA00004651"/>
    </source>
</evidence>
<name>A0A1J5QV88_9ZZZZ</name>
<feature type="transmembrane region" description="Helical" evidence="6">
    <location>
        <begin position="40"/>
        <end position="62"/>
    </location>
</feature>
<dbReference type="GO" id="GO:0005886">
    <property type="term" value="C:plasma membrane"/>
    <property type="evidence" value="ECO:0007669"/>
    <property type="project" value="UniProtKB-SubCell"/>
</dbReference>
<feature type="transmembrane region" description="Helical" evidence="6">
    <location>
        <begin position="249"/>
        <end position="273"/>
    </location>
</feature>
<dbReference type="PANTHER" id="PTHR23513">
    <property type="entry name" value="INTEGRAL MEMBRANE EFFLUX PROTEIN-RELATED"/>
    <property type="match status" value="1"/>
</dbReference>
<proteinExistence type="predicted"/>
<dbReference type="CDD" id="cd06173">
    <property type="entry name" value="MFS_MefA_like"/>
    <property type="match status" value="1"/>
</dbReference>
<keyword evidence="4 6" id="KW-1133">Transmembrane helix</keyword>
<feature type="transmembrane region" description="Helical" evidence="6">
    <location>
        <begin position="185"/>
        <end position="216"/>
    </location>
</feature>
<dbReference type="InterPro" id="IPR036259">
    <property type="entry name" value="MFS_trans_sf"/>
</dbReference>
<evidence type="ECO:0000256" key="4">
    <source>
        <dbReference type="ARBA" id="ARBA00022989"/>
    </source>
</evidence>
<feature type="transmembrane region" description="Helical" evidence="6">
    <location>
        <begin position="285"/>
        <end position="304"/>
    </location>
</feature>
<feature type="transmembrane region" description="Helical" evidence="6">
    <location>
        <begin position="341"/>
        <end position="360"/>
    </location>
</feature>
<protein>
    <submittedName>
        <fullName evidence="7">Enterobactin exporter EntS</fullName>
    </submittedName>
</protein>
<dbReference type="PANTHER" id="PTHR23513:SF6">
    <property type="entry name" value="MAJOR FACILITATOR SUPERFAMILY ASSOCIATED DOMAIN-CONTAINING PROTEIN"/>
    <property type="match status" value="1"/>
</dbReference>
<dbReference type="GO" id="GO:0022857">
    <property type="term" value="F:transmembrane transporter activity"/>
    <property type="evidence" value="ECO:0007669"/>
    <property type="project" value="InterPro"/>
</dbReference>
<dbReference type="Pfam" id="PF07690">
    <property type="entry name" value="MFS_1"/>
    <property type="match status" value="1"/>
</dbReference>
<accession>A0A1J5QV88</accession>
<evidence type="ECO:0000256" key="5">
    <source>
        <dbReference type="ARBA" id="ARBA00023136"/>
    </source>
</evidence>
<evidence type="ECO:0000256" key="2">
    <source>
        <dbReference type="ARBA" id="ARBA00022475"/>
    </source>
</evidence>
<comment type="caution">
    <text evidence="7">The sequence shown here is derived from an EMBL/GenBank/DDBJ whole genome shotgun (WGS) entry which is preliminary data.</text>
</comment>
<organism evidence="7">
    <name type="scientific">mine drainage metagenome</name>
    <dbReference type="NCBI Taxonomy" id="410659"/>
    <lineage>
        <taxon>unclassified sequences</taxon>
        <taxon>metagenomes</taxon>
        <taxon>ecological metagenomes</taxon>
    </lineage>
</organism>
<sequence length="440" mass="46902">MNHRLESAQCRPKLTISPLGTDRVPHGPRGALRQVRGLRLFWLGQLLTLTGSEVSLLALPVVAASLLHCTGAQIGVLVALEFLPPMLLGLHIGALFDLYASKAILIGSDLARGTLLAAIPVLYATGRLNFGVLCGLTVLLNVLRTVFDSGYPVLIKRIVEIDQLGTTNVSLGKARSLAETAGPPLGGFLIAAMGAAQAVIADAVSFFCSALFMGFIRERAPQAPAGRVNPLKDVLGGARIIARNPVLKLMIGVSATWNLFYAMMWTLYIAYLLRVLELDTRIIGLTYLSGGIGFFVGTALLSWLRKSLSLQATATVGIWITVGWGILAAAADGEMLTKTALVFLASFAFALGQALYNISALTLRQLSTPEEYLGRVSAMASVLFRSTMPFGALLAGAFSEFMSLRQVMLIGTAGLALSALILTILRPRHTEAIALQRGQE</sequence>
<keyword evidence="3 6" id="KW-0812">Transmembrane</keyword>
<evidence type="ECO:0000256" key="6">
    <source>
        <dbReference type="SAM" id="Phobius"/>
    </source>
</evidence>
<dbReference type="EMBL" id="MLJW01000931">
    <property type="protein sequence ID" value="OIQ81387.1"/>
    <property type="molecule type" value="Genomic_DNA"/>
</dbReference>
<comment type="subcellular location">
    <subcellularLocation>
        <location evidence="1">Cell membrane</location>
        <topology evidence="1">Multi-pass membrane protein</topology>
    </subcellularLocation>
</comment>
<dbReference type="InterPro" id="IPR022324">
    <property type="entry name" value="Bacilysin_exporter_BacE_put"/>
</dbReference>
<dbReference type="PRINTS" id="PR01988">
    <property type="entry name" value="EXPORTERBACE"/>
</dbReference>
<gene>
    <name evidence="7" type="ORF">GALL_368520</name>
</gene>
<feature type="transmembrane region" description="Helical" evidence="6">
    <location>
        <begin position="407"/>
        <end position="425"/>
    </location>
</feature>
<feature type="transmembrane region" description="Helical" evidence="6">
    <location>
        <begin position="372"/>
        <end position="395"/>
    </location>
</feature>
<evidence type="ECO:0000313" key="7">
    <source>
        <dbReference type="EMBL" id="OIQ81387.1"/>
    </source>
</evidence>
<feature type="transmembrane region" description="Helical" evidence="6">
    <location>
        <begin position="130"/>
        <end position="147"/>
    </location>
</feature>
<feature type="transmembrane region" description="Helical" evidence="6">
    <location>
        <begin position="74"/>
        <end position="96"/>
    </location>
</feature>
<reference evidence="7" key="1">
    <citation type="submission" date="2016-10" db="EMBL/GenBank/DDBJ databases">
        <title>Sequence of Gallionella enrichment culture.</title>
        <authorList>
            <person name="Poehlein A."/>
            <person name="Muehling M."/>
            <person name="Daniel R."/>
        </authorList>
    </citation>
    <scope>NUCLEOTIDE SEQUENCE</scope>
</reference>
<dbReference type="InterPro" id="IPR011701">
    <property type="entry name" value="MFS"/>
</dbReference>
<feature type="transmembrane region" description="Helical" evidence="6">
    <location>
        <begin position="310"/>
        <end position="329"/>
    </location>
</feature>
<dbReference type="SUPFAM" id="SSF103473">
    <property type="entry name" value="MFS general substrate transporter"/>
    <property type="match status" value="1"/>
</dbReference>
<keyword evidence="5 6" id="KW-0472">Membrane</keyword>
<dbReference type="Gene3D" id="1.20.1250.20">
    <property type="entry name" value="MFS general substrate transporter like domains"/>
    <property type="match status" value="1"/>
</dbReference>
<evidence type="ECO:0000256" key="3">
    <source>
        <dbReference type="ARBA" id="ARBA00022692"/>
    </source>
</evidence>
<dbReference type="AlphaFoldDB" id="A0A1J5QV88"/>
<keyword evidence="2" id="KW-1003">Cell membrane</keyword>